<protein>
    <submittedName>
        <fullName evidence="2">Uncharacterized protein</fullName>
    </submittedName>
</protein>
<name>A0A1X7IXR3_9BACL</name>
<reference evidence="2 3" key="1">
    <citation type="submission" date="2017-04" db="EMBL/GenBank/DDBJ databases">
        <authorList>
            <person name="Afonso C.L."/>
            <person name="Miller P.J."/>
            <person name="Scott M.A."/>
            <person name="Spackman E."/>
            <person name="Goraichik I."/>
            <person name="Dimitrov K.M."/>
            <person name="Suarez D.L."/>
            <person name="Swayne D.E."/>
        </authorList>
    </citation>
    <scope>NUCLEOTIDE SEQUENCE [LARGE SCALE GENOMIC DNA]</scope>
    <source>
        <strain evidence="2 3">11</strain>
    </source>
</reference>
<dbReference type="AlphaFoldDB" id="A0A1X7IXR3"/>
<dbReference type="STRING" id="1852522.SAMN06295960_0970"/>
<evidence type="ECO:0000313" key="2">
    <source>
        <dbReference type="EMBL" id="SMG19901.1"/>
    </source>
</evidence>
<organism evidence="2 3">
    <name type="scientific">Paenibacillus aquistagni</name>
    <dbReference type="NCBI Taxonomy" id="1852522"/>
    <lineage>
        <taxon>Bacteria</taxon>
        <taxon>Bacillati</taxon>
        <taxon>Bacillota</taxon>
        <taxon>Bacilli</taxon>
        <taxon>Bacillales</taxon>
        <taxon>Paenibacillaceae</taxon>
        <taxon>Paenibacillus</taxon>
    </lineage>
</organism>
<keyword evidence="3" id="KW-1185">Reference proteome</keyword>
<sequence length="60" mass="6719">MKGSLRTMLLGIALMIFGVYIQGEPVIKWYGNEFVLVLFGFLICLAGFFLDNSKKDTNGK</sequence>
<feature type="transmembrane region" description="Helical" evidence="1">
    <location>
        <begin position="33"/>
        <end position="50"/>
    </location>
</feature>
<accession>A0A1X7IXR3</accession>
<proteinExistence type="predicted"/>
<evidence type="ECO:0000256" key="1">
    <source>
        <dbReference type="SAM" id="Phobius"/>
    </source>
</evidence>
<dbReference type="EMBL" id="FXAZ01000001">
    <property type="protein sequence ID" value="SMG19901.1"/>
    <property type="molecule type" value="Genomic_DNA"/>
</dbReference>
<keyword evidence="1" id="KW-1133">Transmembrane helix</keyword>
<evidence type="ECO:0000313" key="3">
    <source>
        <dbReference type="Proteomes" id="UP000193834"/>
    </source>
</evidence>
<gene>
    <name evidence="2" type="ORF">SAMN06295960_0970</name>
</gene>
<keyword evidence="1" id="KW-0812">Transmembrane</keyword>
<keyword evidence="1" id="KW-0472">Membrane</keyword>
<dbReference type="Proteomes" id="UP000193834">
    <property type="component" value="Unassembled WGS sequence"/>
</dbReference>